<dbReference type="PANTHER" id="PTHR33772:SF2">
    <property type="entry name" value="RIKEN CDNA 4930579F01 GENE"/>
    <property type="match status" value="1"/>
</dbReference>
<protein>
    <submittedName>
        <fullName evidence="3">Uncharacterized protein C4orf17 homolog</fullName>
    </submittedName>
</protein>
<dbReference type="RefSeq" id="XP_054846391.1">
    <property type="nucleotide sequence ID" value="XM_054990416.1"/>
</dbReference>
<evidence type="ECO:0000256" key="1">
    <source>
        <dbReference type="SAM" id="MobiDB-lite"/>
    </source>
</evidence>
<dbReference type="InterPro" id="IPR037394">
    <property type="entry name" value="TBATA-like"/>
</dbReference>
<organism evidence="2 3">
    <name type="scientific">Eublepharis macularius</name>
    <name type="common">Leopard gecko</name>
    <name type="synonym">Cyrtodactylus macularius</name>
    <dbReference type="NCBI Taxonomy" id="481883"/>
    <lineage>
        <taxon>Eukaryota</taxon>
        <taxon>Metazoa</taxon>
        <taxon>Chordata</taxon>
        <taxon>Craniata</taxon>
        <taxon>Vertebrata</taxon>
        <taxon>Euteleostomi</taxon>
        <taxon>Lepidosauria</taxon>
        <taxon>Squamata</taxon>
        <taxon>Bifurcata</taxon>
        <taxon>Gekkota</taxon>
        <taxon>Eublepharidae</taxon>
        <taxon>Eublepharinae</taxon>
        <taxon>Eublepharis</taxon>
    </lineage>
</organism>
<evidence type="ECO:0000313" key="3">
    <source>
        <dbReference type="RefSeq" id="XP_054846391.1"/>
    </source>
</evidence>
<accession>A0AA97L9B5</accession>
<gene>
    <name evidence="3" type="primary">C10H4orf17</name>
</gene>
<feature type="region of interest" description="Disordered" evidence="1">
    <location>
        <begin position="254"/>
        <end position="356"/>
    </location>
</feature>
<proteinExistence type="predicted"/>
<keyword evidence="2" id="KW-1185">Reference proteome</keyword>
<name>A0AA97L9B5_EUBMA</name>
<dbReference type="Pfam" id="PF15256">
    <property type="entry name" value="SPATIAL"/>
    <property type="match status" value="1"/>
</dbReference>
<sequence>MNINFRAQPEPQLSLIGSIKPGPKEGNTSSFLCRHNPHPRPVSHVKGLNNVPVCVVRDSGNSSGHFIMPEIEQRQSLVCTRTAVGCPFSETTTPSLPSLTSRKKSFPKPISHAMKEDIAQLPKRTGNTLILNRKGDPLRKHIPEKSQTMPAPDVRALSPALALRYRPEIIENMNYSSTYLDNEIKILGKLRDILQIDSIAVIQDWVSKASLKEKEFISNFIRSDITTRDLLNYHQQNVQSRNEVAHLNLQAMLKGPKAKESTEEEKQLRNINEGSTASTGTRSDRGRDHLLTRKEKIRIPTVDSLPLDHSPTIPKIQESKQTSPRIPQTNSQLLYTRSRGKRPQRNAEQNKPPKNL</sequence>
<dbReference type="PANTHER" id="PTHR33772">
    <property type="entry name" value="THYMUS, BRAIN AND TESTES-ASSOCIATED"/>
    <property type="match status" value="1"/>
</dbReference>
<dbReference type="KEGG" id="emc:129336981"/>
<feature type="compositionally biased region" description="Basic and acidic residues" evidence="1">
    <location>
        <begin position="282"/>
        <end position="298"/>
    </location>
</feature>
<feature type="compositionally biased region" description="Polar residues" evidence="1">
    <location>
        <begin position="319"/>
        <end position="335"/>
    </location>
</feature>
<reference evidence="3" key="1">
    <citation type="submission" date="2025-08" db="UniProtKB">
        <authorList>
            <consortium name="RefSeq"/>
        </authorList>
    </citation>
    <scope>IDENTIFICATION</scope>
    <source>
        <tissue evidence="3">Blood</tissue>
    </source>
</reference>
<evidence type="ECO:0000313" key="2">
    <source>
        <dbReference type="Proteomes" id="UP001190640"/>
    </source>
</evidence>
<feature type="compositionally biased region" description="Basic and acidic residues" evidence="1">
    <location>
        <begin position="257"/>
        <end position="268"/>
    </location>
</feature>
<dbReference type="CTD" id="129492078"/>
<dbReference type="GeneID" id="129336981"/>
<feature type="compositionally biased region" description="Polar residues" evidence="1">
    <location>
        <begin position="269"/>
        <end position="281"/>
    </location>
</feature>
<dbReference type="AlphaFoldDB" id="A0AA97L9B5"/>
<dbReference type="Proteomes" id="UP001190640">
    <property type="component" value="Chromosome 10"/>
</dbReference>